<organism evidence="3 4">
    <name type="scientific">Candidatus Wallbacteria bacterium GWC2_49_35</name>
    <dbReference type="NCBI Taxonomy" id="1817813"/>
    <lineage>
        <taxon>Bacteria</taxon>
        <taxon>Candidatus Walliibacteriota</taxon>
    </lineage>
</organism>
<dbReference type="Proteomes" id="UP000178735">
    <property type="component" value="Unassembled WGS sequence"/>
</dbReference>
<keyword evidence="1" id="KW-0472">Membrane</keyword>
<dbReference type="PROSITE" id="PS50125">
    <property type="entry name" value="GUANYLATE_CYCLASE_2"/>
    <property type="match status" value="1"/>
</dbReference>
<proteinExistence type="predicted"/>
<dbReference type="PANTHER" id="PTHR43081">
    <property type="entry name" value="ADENYLATE CYCLASE, TERMINAL-DIFFERENTIATION SPECIFIC-RELATED"/>
    <property type="match status" value="1"/>
</dbReference>
<dbReference type="Pfam" id="PF00211">
    <property type="entry name" value="Guanylate_cyc"/>
    <property type="match status" value="1"/>
</dbReference>
<dbReference type="Pfam" id="PF05226">
    <property type="entry name" value="CHASE2"/>
    <property type="match status" value="1"/>
</dbReference>
<comment type="caution">
    <text evidence="3">The sequence shown here is derived from an EMBL/GenBank/DDBJ whole genome shotgun (WGS) entry which is preliminary data.</text>
</comment>
<dbReference type="InterPro" id="IPR029787">
    <property type="entry name" value="Nucleotide_cyclase"/>
</dbReference>
<accession>A0A1F7X013</accession>
<dbReference type="GO" id="GO:0035556">
    <property type="term" value="P:intracellular signal transduction"/>
    <property type="evidence" value="ECO:0007669"/>
    <property type="project" value="InterPro"/>
</dbReference>
<evidence type="ECO:0000313" key="4">
    <source>
        <dbReference type="Proteomes" id="UP000178735"/>
    </source>
</evidence>
<dbReference type="Gene3D" id="3.30.70.1230">
    <property type="entry name" value="Nucleotide cyclase"/>
    <property type="match status" value="1"/>
</dbReference>
<feature type="transmembrane region" description="Helical" evidence="1">
    <location>
        <begin position="391"/>
        <end position="410"/>
    </location>
</feature>
<dbReference type="InterPro" id="IPR001054">
    <property type="entry name" value="A/G_cyclase"/>
</dbReference>
<dbReference type="PANTHER" id="PTHR43081:SF1">
    <property type="entry name" value="ADENYLATE CYCLASE, TERMINAL-DIFFERENTIATION SPECIFIC"/>
    <property type="match status" value="1"/>
</dbReference>
<dbReference type="SMART" id="SM01080">
    <property type="entry name" value="CHASE2"/>
    <property type="match status" value="1"/>
</dbReference>
<dbReference type="InterPro" id="IPR007890">
    <property type="entry name" value="CHASE2"/>
</dbReference>
<dbReference type="InterPro" id="IPR050697">
    <property type="entry name" value="Adenylyl/Guanylyl_Cyclase_3/4"/>
</dbReference>
<name>A0A1F7X013_9BACT</name>
<dbReference type="STRING" id="1817813.A2008_03565"/>
<feature type="transmembrane region" description="Helical" evidence="1">
    <location>
        <begin position="363"/>
        <end position="385"/>
    </location>
</feature>
<dbReference type="SMART" id="SM00044">
    <property type="entry name" value="CYCc"/>
    <property type="match status" value="1"/>
</dbReference>
<keyword evidence="1" id="KW-0812">Transmembrane</keyword>
<dbReference type="EMBL" id="MGFH01000021">
    <property type="protein sequence ID" value="OGM08233.1"/>
    <property type="molecule type" value="Genomic_DNA"/>
</dbReference>
<sequence>MNEENRTDAADNRKRSNYGLIIGLAAPAIVYIALNLPFFATLLNLLEQRFYDFKINIGAVSVFTPASKNIAVVKIDDDSFAKLDMKWPWNRRIYARLIDILSRSGAKVIAFDVFFSESSAKSEDPLQDAVMAEAIDNSTAPVVLAYSKSDPLIPAFAATRAEKGFIENIFDADSIVRRSRFLYPDAGFGARGGTGFEPSWNLVTLRNFIGFSTAEAVLKNDRFAVNFNMYSREGGVTTVEQRGVDLKLAGGSDFYINYGISSNYIKPVSFYKIVTGEYDPRWFEGKIVLVGATVRSLHDDFPTPLMLRDRATTPGVFIHAYAQATFLENAFIRETGGWLNFIITLAVCLVLAFIIFERTPLTAFIISLALAAAHLVFTTGAFYARVNMHSVTPQIAFFLTYVLMSSYKYLKEEREKQMIKGIFKQYVTPEVVDELLRDPEKLTLGGEKKSVTILFADIRNFTRLSEQIAPETVVELLNSYFDAMLEIVYKHGGILDKYLGDGMMVIFGAPVADENSTINALRCALEMQKASIEFSRSRRAANLATIDGIGIGLNTGEVVVGNIGSQKHKEYTIIGDNVNLTARIVSIALVNQVLISENTYRLLSSKAEVKKQETVKLKGKSNPVNIYEIIKLNE</sequence>
<reference evidence="3 4" key="1">
    <citation type="journal article" date="2016" name="Nat. Commun.">
        <title>Thousands of microbial genomes shed light on interconnected biogeochemical processes in an aquifer system.</title>
        <authorList>
            <person name="Anantharaman K."/>
            <person name="Brown C.T."/>
            <person name="Hug L.A."/>
            <person name="Sharon I."/>
            <person name="Castelle C.J."/>
            <person name="Probst A.J."/>
            <person name="Thomas B.C."/>
            <person name="Singh A."/>
            <person name="Wilkins M.J."/>
            <person name="Karaoz U."/>
            <person name="Brodie E.L."/>
            <person name="Williams K.H."/>
            <person name="Hubbard S.S."/>
            <person name="Banfield J.F."/>
        </authorList>
    </citation>
    <scope>NUCLEOTIDE SEQUENCE [LARGE SCALE GENOMIC DNA]</scope>
</reference>
<protein>
    <recommendedName>
        <fullName evidence="2">Guanylate cyclase domain-containing protein</fullName>
    </recommendedName>
</protein>
<feature type="transmembrane region" description="Helical" evidence="1">
    <location>
        <begin position="337"/>
        <end position="356"/>
    </location>
</feature>
<dbReference type="GO" id="GO:0004016">
    <property type="term" value="F:adenylate cyclase activity"/>
    <property type="evidence" value="ECO:0007669"/>
    <property type="project" value="UniProtKB-ARBA"/>
</dbReference>
<dbReference type="SUPFAM" id="SSF55073">
    <property type="entry name" value="Nucleotide cyclase"/>
    <property type="match status" value="1"/>
</dbReference>
<gene>
    <name evidence="3" type="ORF">A2008_03565</name>
</gene>
<dbReference type="AlphaFoldDB" id="A0A1F7X013"/>
<dbReference type="GO" id="GO:0009190">
    <property type="term" value="P:cyclic nucleotide biosynthetic process"/>
    <property type="evidence" value="ECO:0007669"/>
    <property type="project" value="InterPro"/>
</dbReference>
<evidence type="ECO:0000259" key="2">
    <source>
        <dbReference type="PROSITE" id="PS50125"/>
    </source>
</evidence>
<feature type="domain" description="Guanylate cyclase" evidence="2">
    <location>
        <begin position="452"/>
        <end position="585"/>
    </location>
</feature>
<keyword evidence="1" id="KW-1133">Transmembrane helix</keyword>
<evidence type="ECO:0000313" key="3">
    <source>
        <dbReference type="EMBL" id="OGM08233.1"/>
    </source>
</evidence>
<feature type="transmembrane region" description="Helical" evidence="1">
    <location>
        <begin position="20"/>
        <end position="46"/>
    </location>
</feature>
<dbReference type="CDD" id="cd07302">
    <property type="entry name" value="CHD"/>
    <property type="match status" value="1"/>
</dbReference>
<evidence type="ECO:0000256" key="1">
    <source>
        <dbReference type="SAM" id="Phobius"/>
    </source>
</evidence>